<dbReference type="AlphaFoldDB" id="A0A6P1Y0R5"/>
<reference evidence="1 2" key="1">
    <citation type="submission" date="2020-01" db="EMBL/GenBank/DDBJ databases">
        <title>Complete genome sequence of a human oral phylogroup 1 Treponema sp. strain ATCC 700766, originally isolated from periodontitis dental plaque.</title>
        <authorList>
            <person name="Chan Y."/>
            <person name="Huo Y.-B."/>
            <person name="Yu X.-L."/>
            <person name="Zeng H."/>
            <person name="Leung W.-K."/>
            <person name="Watt R.M."/>
        </authorList>
    </citation>
    <scope>NUCLEOTIDE SEQUENCE [LARGE SCALE GENOMIC DNA]</scope>
    <source>
        <strain evidence="1 2">OMZ 804</strain>
    </source>
</reference>
<dbReference type="Proteomes" id="UP000464374">
    <property type="component" value="Chromosome"/>
</dbReference>
<gene>
    <name evidence="1" type="ORF">GWP43_07880</name>
</gene>
<dbReference type="EMBL" id="CP048020">
    <property type="protein sequence ID" value="QHX43378.1"/>
    <property type="molecule type" value="Genomic_DNA"/>
</dbReference>
<evidence type="ECO:0000313" key="1">
    <source>
        <dbReference type="EMBL" id="QHX43378.1"/>
    </source>
</evidence>
<accession>A0A6P1Y0R5</accession>
<name>A0A6P1Y0R5_9SPIR</name>
<protein>
    <submittedName>
        <fullName evidence="1">Uncharacterized protein</fullName>
    </submittedName>
</protein>
<sequence>MNIQFCEHGSRLYDFFNLFAYKEHILNRREEEKGYDDVCYTLFLSLLNKAKNMFALKIYLLRLKSPYIYAIKGYAAVHIFL</sequence>
<organism evidence="1 2">
    <name type="scientific">Treponema vincentii</name>
    <dbReference type="NCBI Taxonomy" id="69710"/>
    <lineage>
        <taxon>Bacteria</taxon>
        <taxon>Pseudomonadati</taxon>
        <taxon>Spirochaetota</taxon>
        <taxon>Spirochaetia</taxon>
        <taxon>Spirochaetales</taxon>
        <taxon>Treponemataceae</taxon>
        <taxon>Treponema</taxon>
    </lineage>
</organism>
<proteinExistence type="predicted"/>
<dbReference type="RefSeq" id="WP_162663701.1">
    <property type="nucleotide sequence ID" value="NZ_CP048020.1"/>
</dbReference>
<evidence type="ECO:0000313" key="2">
    <source>
        <dbReference type="Proteomes" id="UP000464374"/>
    </source>
</evidence>
<dbReference type="KEGG" id="trz:GWP43_07880"/>